<accession>A0ABQ6GZI9</accession>
<keyword evidence="2" id="KW-1185">Reference proteome</keyword>
<dbReference type="Gene3D" id="3.40.50.300">
    <property type="entry name" value="P-loop containing nucleotide triphosphate hydrolases"/>
    <property type="match status" value="1"/>
</dbReference>
<gene>
    <name evidence="1" type="ORF">theurythT_07340</name>
</gene>
<proteinExistence type="predicted"/>
<dbReference type="SUPFAM" id="SSF52540">
    <property type="entry name" value="P-loop containing nucleoside triphosphate hydrolases"/>
    <property type="match status" value="1"/>
</dbReference>
<dbReference type="RefSeq" id="WP_284206604.1">
    <property type="nucleotide sequence ID" value="NZ_BSSU01000003.1"/>
</dbReference>
<comment type="caution">
    <text evidence="1">The sequence shown here is derived from an EMBL/GenBank/DDBJ whole genome shotgun (WGS) entry which is preliminary data.</text>
</comment>
<protein>
    <recommendedName>
        <fullName evidence="3">Sulfotransferase family protein</fullName>
    </recommendedName>
</protein>
<evidence type="ECO:0008006" key="3">
    <source>
        <dbReference type="Google" id="ProtNLM"/>
    </source>
</evidence>
<dbReference type="InterPro" id="IPR027417">
    <property type="entry name" value="P-loop_NTPase"/>
</dbReference>
<dbReference type="Proteomes" id="UP001157133">
    <property type="component" value="Unassembled WGS sequence"/>
</dbReference>
<reference evidence="1 2" key="1">
    <citation type="submission" date="2023-03" db="EMBL/GenBank/DDBJ databases">
        <title>Draft genome sequence of Thalassotalea eurytherma JCM 18482T.</title>
        <authorList>
            <person name="Sawabe T."/>
        </authorList>
    </citation>
    <scope>NUCLEOTIDE SEQUENCE [LARGE SCALE GENOMIC DNA]</scope>
    <source>
        <strain evidence="1 2">JCM 18482</strain>
    </source>
</reference>
<dbReference type="EMBL" id="BSSU01000003">
    <property type="protein sequence ID" value="GLX81282.1"/>
    <property type="molecule type" value="Genomic_DNA"/>
</dbReference>
<organism evidence="1 2">
    <name type="scientific">Thalassotalea eurytherma</name>
    <dbReference type="NCBI Taxonomy" id="1144278"/>
    <lineage>
        <taxon>Bacteria</taxon>
        <taxon>Pseudomonadati</taxon>
        <taxon>Pseudomonadota</taxon>
        <taxon>Gammaproteobacteria</taxon>
        <taxon>Alteromonadales</taxon>
        <taxon>Colwelliaceae</taxon>
        <taxon>Thalassotalea</taxon>
    </lineage>
</organism>
<sequence>MNNRTLYLHVGWSKTGTSAIQAALHSVADQLLAKGILYPKSVQWNDHSHHKFSLAFNATSGYGSEFSAEQAMAHVVNEIKQTGAHSVLLSSELSPLYFNFANFKQFVSENFDTVKVIFTVRRQSEFILSLFNQLIKDPKVRYPGTLFALSMSNMHTMSYLPRINDWAQHVGDKNIHVIPYSKTVVQDFLDIFDVAGSAPENSSVNQSIPNELIQAIKLFNGGVNNEASYQQTINQLLQASKQLEGNQANGVLFSIAEQRGLDNHFNHQNNQLAKRFLNKERLFDEKDYKPVKFIPPNILKQRMDVNK</sequence>
<name>A0ABQ6GZI9_9GAMM</name>
<evidence type="ECO:0000313" key="2">
    <source>
        <dbReference type="Proteomes" id="UP001157133"/>
    </source>
</evidence>
<evidence type="ECO:0000313" key="1">
    <source>
        <dbReference type="EMBL" id="GLX81282.1"/>
    </source>
</evidence>